<dbReference type="EMBL" id="BTPE01000003">
    <property type="protein sequence ID" value="GMQ32843.1"/>
    <property type="molecule type" value="Genomic_DNA"/>
</dbReference>
<reference evidence="1 2" key="1">
    <citation type="submission" date="2023-08" db="EMBL/GenBank/DDBJ databases">
        <title>Draft genome sequence of Algoriphagus taiwanensis.</title>
        <authorList>
            <person name="Takatani N."/>
            <person name="Hosokawa M."/>
            <person name="Sawabe T."/>
        </authorList>
    </citation>
    <scope>NUCLEOTIDE SEQUENCE [LARGE SCALE GENOMIC DNA]</scope>
    <source>
        <strain evidence="1 2">JCM 19755</strain>
    </source>
</reference>
<proteinExistence type="predicted"/>
<gene>
    <name evidence="1" type="ORF">Ataiwa_11150</name>
</gene>
<evidence type="ECO:0000313" key="2">
    <source>
        <dbReference type="Proteomes" id="UP001307705"/>
    </source>
</evidence>
<comment type="caution">
    <text evidence="1">The sequence shown here is derived from an EMBL/GenBank/DDBJ whole genome shotgun (WGS) entry which is preliminary data.</text>
</comment>
<keyword evidence="2" id="KW-1185">Reference proteome</keyword>
<accession>A0ABQ6Q079</accession>
<dbReference type="Proteomes" id="UP001307705">
    <property type="component" value="Unassembled WGS sequence"/>
</dbReference>
<sequence length="62" mass="7547">MIWVYAVQKWTFQIAKTKSKPGFFQFQPGYSRLCLSEIEIPEAINLYLWHYERTRTDQHITH</sequence>
<name>A0ABQ6Q079_9BACT</name>
<evidence type="ECO:0000313" key="1">
    <source>
        <dbReference type="EMBL" id="GMQ32843.1"/>
    </source>
</evidence>
<protein>
    <submittedName>
        <fullName evidence="1">Uncharacterized protein</fullName>
    </submittedName>
</protein>
<organism evidence="1 2">
    <name type="scientific">Algoriphagus taiwanensis</name>
    <dbReference type="NCBI Taxonomy" id="1445656"/>
    <lineage>
        <taxon>Bacteria</taxon>
        <taxon>Pseudomonadati</taxon>
        <taxon>Bacteroidota</taxon>
        <taxon>Cytophagia</taxon>
        <taxon>Cytophagales</taxon>
        <taxon>Cyclobacteriaceae</taxon>
        <taxon>Algoriphagus</taxon>
    </lineage>
</organism>